<proteinExistence type="evidence at transcript level"/>
<comment type="catalytic activity">
    <reaction evidence="1 13">
        <text>Catalyzes the rearrangement of -S-S- bonds in proteins.</text>
        <dbReference type="EC" id="5.3.4.1"/>
    </reaction>
</comment>
<dbReference type="GO" id="GO:0006457">
    <property type="term" value="P:protein folding"/>
    <property type="evidence" value="ECO:0007669"/>
    <property type="project" value="TreeGrafter"/>
</dbReference>
<evidence type="ECO:0000259" key="15">
    <source>
        <dbReference type="PROSITE" id="PS51352"/>
    </source>
</evidence>
<organism evidence="16">
    <name type="scientific">Cupiennius salei</name>
    <name type="common">American wandering spider</name>
    <dbReference type="NCBI Taxonomy" id="6928"/>
    <lineage>
        <taxon>Eukaryota</taxon>
        <taxon>Metazoa</taxon>
        <taxon>Ecdysozoa</taxon>
        <taxon>Arthropoda</taxon>
        <taxon>Chelicerata</taxon>
        <taxon>Arachnida</taxon>
        <taxon>Araneae</taxon>
        <taxon>Araneomorphae</taxon>
        <taxon>Entelegynae</taxon>
        <taxon>Lycosoidea</taxon>
        <taxon>Ctenidae</taxon>
        <taxon>Cupiennius</taxon>
    </lineage>
</organism>
<keyword evidence="10 11" id="KW-0676">Redox-active center</keyword>
<dbReference type="NCBIfam" id="TIGR01130">
    <property type="entry name" value="ER_PDI_fam"/>
    <property type="match status" value="1"/>
</dbReference>
<dbReference type="CDD" id="cd02982">
    <property type="entry name" value="PDI_b'_family"/>
    <property type="match status" value="1"/>
</dbReference>
<feature type="disulfide bond" description="Redox-active" evidence="11">
    <location>
        <begin position="51"/>
        <end position="54"/>
    </location>
</feature>
<evidence type="ECO:0000256" key="9">
    <source>
        <dbReference type="ARBA" id="ARBA00023235"/>
    </source>
</evidence>
<dbReference type="FunFam" id="3.40.30.10:FF:000023">
    <property type="entry name" value="Protein disulfide-isomerase"/>
    <property type="match status" value="1"/>
</dbReference>
<dbReference type="InterPro" id="IPR013766">
    <property type="entry name" value="Thioredoxin_domain"/>
</dbReference>
<feature type="compositionally biased region" description="Acidic residues" evidence="14">
    <location>
        <begin position="476"/>
        <end position="486"/>
    </location>
</feature>
<dbReference type="FunFam" id="3.40.30.10:FF:000030">
    <property type="entry name" value="Protein disulfide-isomerase"/>
    <property type="match status" value="1"/>
</dbReference>
<evidence type="ECO:0000256" key="1">
    <source>
        <dbReference type="ARBA" id="ARBA00001182"/>
    </source>
</evidence>
<comment type="similarity">
    <text evidence="3 12">Belongs to the protein disulfide isomerase family.</text>
</comment>
<keyword evidence="9 13" id="KW-0413">Isomerase</keyword>
<dbReference type="Pfam" id="PF00085">
    <property type="entry name" value="Thioredoxin"/>
    <property type="match status" value="2"/>
</dbReference>
<dbReference type="CDD" id="cd02961">
    <property type="entry name" value="PDI_a_family"/>
    <property type="match status" value="1"/>
</dbReference>
<keyword evidence="8 11" id="KW-1015">Disulfide bond</keyword>
<dbReference type="GO" id="GO:0005788">
    <property type="term" value="C:endoplasmic reticulum lumen"/>
    <property type="evidence" value="ECO:0007669"/>
    <property type="project" value="UniProtKB-SubCell"/>
</dbReference>
<evidence type="ECO:0000256" key="4">
    <source>
        <dbReference type="ARBA" id="ARBA00012723"/>
    </source>
</evidence>
<feature type="disulfide bond" description="Redox-active" evidence="11">
    <location>
        <begin position="392"/>
        <end position="395"/>
    </location>
</feature>
<dbReference type="Pfam" id="PF13848">
    <property type="entry name" value="Thioredoxin_6"/>
    <property type="match status" value="1"/>
</dbReference>
<evidence type="ECO:0000256" key="6">
    <source>
        <dbReference type="ARBA" id="ARBA00022737"/>
    </source>
</evidence>
<dbReference type="PANTHER" id="PTHR18929">
    <property type="entry name" value="PROTEIN DISULFIDE ISOMERASE"/>
    <property type="match status" value="1"/>
</dbReference>
<dbReference type="PRINTS" id="PR00421">
    <property type="entry name" value="THIOREDOXIN"/>
</dbReference>
<evidence type="ECO:0000256" key="2">
    <source>
        <dbReference type="ARBA" id="ARBA00004319"/>
    </source>
</evidence>
<accession>A0A4Y5UGE1</accession>
<dbReference type="CDD" id="cd02981">
    <property type="entry name" value="PDI_b_family"/>
    <property type="match status" value="1"/>
</dbReference>
<feature type="chain" id="PRO_5033898395" description="Protein disulfide-isomerase" evidence="13">
    <location>
        <begin position="17"/>
        <end position="495"/>
    </location>
</feature>
<dbReference type="SUPFAM" id="SSF52833">
    <property type="entry name" value="Thioredoxin-like"/>
    <property type="match status" value="4"/>
</dbReference>
<dbReference type="PROSITE" id="PS00194">
    <property type="entry name" value="THIOREDOXIN_1"/>
    <property type="match status" value="2"/>
</dbReference>
<dbReference type="InterPro" id="IPR005792">
    <property type="entry name" value="Prot_disulphide_isomerase"/>
</dbReference>
<name>A0A4Y5UGE1_CUPSA</name>
<keyword evidence="5 13" id="KW-0732">Signal</keyword>
<dbReference type="FunFam" id="3.40.30.10:FF:000027">
    <property type="entry name" value="protein disulfide-isomerase A2"/>
    <property type="match status" value="1"/>
</dbReference>
<feature type="region of interest" description="Disordered" evidence="14">
    <location>
        <begin position="463"/>
        <end position="495"/>
    </location>
</feature>
<evidence type="ECO:0000313" key="16">
    <source>
        <dbReference type="EMBL" id="QDC23049.1"/>
    </source>
</evidence>
<dbReference type="PROSITE" id="PS51352">
    <property type="entry name" value="THIOREDOXIN_2"/>
    <property type="match status" value="2"/>
</dbReference>
<dbReference type="NCBIfam" id="TIGR01126">
    <property type="entry name" value="pdi_dom"/>
    <property type="match status" value="2"/>
</dbReference>
<dbReference type="InterPro" id="IPR017937">
    <property type="entry name" value="Thioredoxin_CS"/>
</dbReference>
<feature type="signal peptide" evidence="13">
    <location>
        <begin position="1"/>
        <end position="16"/>
    </location>
</feature>
<dbReference type="InterPro" id="IPR036249">
    <property type="entry name" value="Thioredoxin-like_sf"/>
</dbReference>
<evidence type="ECO:0000256" key="11">
    <source>
        <dbReference type="PIRSR" id="PIRSR605792-51"/>
    </source>
</evidence>
<feature type="domain" description="Thioredoxin" evidence="15">
    <location>
        <begin position="325"/>
        <end position="469"/>
    </location>
</feature>
<dbReference type="EMBL" id="MH766618">
    <property type="protein sequence ID" value="QDC23050.1"/>
    <property type="molecule type" value="mRNA"/>
</dbReference>
<dbReference type="EC" id="5.3.4.1" evidence="4 13"/>
<evidence type="ECO:0000256" key="13">
    <source>
        <dbReference type="RuleBase" id="RU361130"/>
    </source>
</evidence>
<evidence type="ECO:0000256" key="7">
    <source>
        <dbReference type="ARBA" id="ARBA00022824"/>
    </source>
</evidence>
<evidence type="ECO:0000256" key="3">
    <source>
        <dbReference type="ARBA" id="ARBA00006347"/>
    </source>
</evidence>
<dbReference type="GO" id="GO:0034976">
    <property type="term" value="P:response to endoplasmic reticulum stress"/>
    <property type="evidence" value="ECO:0007669"/>
    <property type="project" value="TreeGrafter"/>
</dbReference>
<protein>
    <recommendedName>
        <fullName evidence="4 13">Protein disulfide-isomerase</fullName>
        <ecNumber evidence="4 13">5.3.4.1</ecNumber>
    </recommendedName>
</protein>
<evidence type="ECO:0000256" key="14">
    <source>
        <dbReference type="SAM" id="MobiDB-lite"/>
    </source>
</evidence>
<evidence type="ECO:0000256" key="12">
    <source>
        <dbReference type="RuleBase" id="RU004208"/>
    </source>
</evidence>
<evidence type="ECO:0000256" key="8">
    <source>
        <dbReference type="ARBA" id="ARBA00023157"/>
    </source>
</evidence>
<reference evidence="16" key="1">
    <citation type="journal article" date="2019" name="Toxins">
        <title>The dual prey-inactivation strategy of spiders-in-depth venomic analysis of Cupiennius salei.</title>
        <authorList>
            <person name="Kuhn-Nentwig L."/>
            <person name="Langenegger N."/>
            <person name="Heller M."/>
            <person name="Koua D."/>
            <person name="Nentwig W."/>
        </authorList>
    </citation>
    <scope>NUCLEOTIDE SEQUENCE</scope>
    <source>
        <tissue evidence="16">Venom gland</tissue>
    </source>
</reference>
<dbReference type="EMBL" id="MH766617">
    <property type="protein sequence ID" value="QDC23049.1"/>
    <property type="molecule type" value="mRNA"/>
</dbReference>
<keyword evidence="7" id="KW-0256">Endoplasmic reticulum</keyword>
<feature type="domain" description="Thioredoxin" evidence="15">
    <location>
        <begin position="6"/>
        <end position="129"/>
    </location>
</feature>
<evidence type="ECO:0000256" key="5">
    <source>
        <dbReference type="ARBA" id="ARBA00022729"/>
    </source>
</evidence>
<evidence type="ECO:0000256" key="10">
    <source>
        <dbReference type="ARBA" id="ARBA00023284"/>
    </source>
</evidence>
<dbReference type="PANTHER" id="PTHR18929:SF240">
    <property type="entry name" value="PROTEIN DISULFIDE-ISOMERASE"/>
    <property type="match status" value="1"/>
</dbReference>
<dbReference type="Gene3D" id="3.40.30.10">
    <property type="entry name" value="Glutaredoxin"/>
    <property type="match status" value="4"/>
</dbReference>
<dbReference type="GO" id="GO:0003756">
    <property type="term" value="F:protein disulfide isomerase activity"/>
    <property type="evidence" value="ECO:0007669"/>
    <property type="project" value="UniProtKB-EC"/>
</dbReference>
<comment type="subcellular location">
    <subcellularLocation>
        <location evidence="2">Endoplasmic reticulum lumen</location>
    </subcellularLocation>
</comment>
<sequence length="495" mass="55985" precursor="true">MYIKLFLLSLLALSIADEIKKENNVLVLTKDNFEEIVKNKNVLVEFYAPWCGHCKALEPEYAKAATILNEEKSELLLAKVDATAETELAEQHGVRGYPTIKFFREGKVLEYNGGRTADDIIRWLKKKTGPPANDLTTAEAAKTFVDSGEVVVVGFFKDQESPEAKIFKNVAAEMDDFVFGITSESSVYSDLKASKDGVILFKKFDEGRNEYEGELSEDDLKKFLKSNSLPVVVEFSHETAQKIFGGDIKSHNLLFISKGSPDYESKIDVFRSVAKEFKSKVLFVTINTDDEDHERIMEFFGLKKDDAPTMRIIKLEEEMTKFKPLTTGITAEDIKGFVDGVLEGKIKQHLLSEDIPEGWDKEPVKVLVGKNFDEVAFDKSKNVLVEFYAPWCGHCKQLAPIYDELGEKYKDNANVVIAKMDATGNELEHTKINSFPTIKLYKKDTNEVVEYNGERTLEGISQFIETDGEYGKAAPDEEEDEEEEKDDEKAKRDEL</sequence>
<keyword evidence="6" id="KW-0677">Repeat</keyword>
<dbReference type="CDD" id="cd02995">
    <property type="entry name" value="PDI_a_PDI_a'_C"/>
    <property type="match status" value="1"/>
</dbReference>
<dbReference type="AlphaFoldDB" id="A0A4Y5UGE1"/>
<dbReference type="FunFam" id="3.40.30.10:FF:000042">
    <property type="entry name" value="protein disulfide-isomerase A2"/>
    <property type="match status" value="1"/>
</dbReference>
<dbReference type="InterPro" id="IPR005788">
    <property type="entry name" value="PDI_thioredoxin-like_dom"/>
</dbReference>